<keyword evidence="4" id="KW-0175">Coiled coil</keyword>
<dbReference type="Pfam" id="PF15871">
    <property type="entry name" value="JMY"/>
    <property type="match status" value="1"/>
</dbReference>
<dbReference type="GO" id="GO:0034314">
    <property type="term" value="P:Arp2/3 complex-mediated actin nucleation"/>
    <property type="evidence" value="ECO:0007669"/>
    <property type="project" value="TreeGrafter"/>
</dbReference>
<dbReference type="GO" id="GO:0012505">
    <property type="term" value="C:endomembrane system"/>
    <property type="evidence" value="ECO:0007669"/>
    <property type="project" value="UniProtKB-SubCell"/>
</dbReference>
<feature type="domain" description="JMY/WHAMM N-terminal" evidence="8">
    <location>
        <begin position="4"/>
        <end position="154"/>
    </location>
</feature>
<evidence type="ECO:0000256" key="3">
    <source>
        <dbReference type="ARBA" id="ARBA00022490"/>
    </source>
</evidence>
<dbReference type="InterPro" id="IPR031738">
    <property type="entry name" value="JMY/WHAMM"/>
</dbReference>
<evidence type="ECO:0000256" key="4">
    <source>
        <dbReference type="ARBA" id="ARBA00023054"/>
    </source>
</evidence>
<feature type="domain" description="JMY/WHAMM middle" evidence="7">
    <location>
        <begin position="161"/>
        <end position="423"/>
    </location>
</feature>
<evidence type="ECO:0000259" key="7">
    <source>
        <dbReference type="Pfam" id="PF15871"/>
    </source>
</evidence>
<feature type="compositionally biased region" description="Basic and acidic residues" evidence="6">
    <location>
        <begin position="488"/>
        <end position="500"/>
    </location>
</feature>
<feature type="compositionally biased region" description="Basic and acidic residues" evidence="6">
    <location>
        <begin position="465"/>
        <end position="477"/>
    </location>
</feature>
<feature type="compositionally biased region" description="Acidic residues" evidence="6">
    <location>
        <begin position="701"/>
        <end position="713"/>
    </location>
</feature>
<proteinExistence type="evidence at transcript level"/>
<accession>A0A131XSI5</accession>
<sequence>MGERQDSLEGWVAVREHLFDADLVAVPSSPRFCVAYNRVEAQFAVTYVEGERHACDGDRCARAALFSADALRDIHRQLSLVRPALESAFPLPHSRPKSPRGILGLLNLRNGDGRLLLDPSAEEVVCREMEQYLRAALEAAGKRLLFSLLFGEEDYLTDYEEDMQEFRLRGLERTLDRAYGDLSEVLSLRSRSETMLELSTVYALEDQVVANVSIALAEIYNFQLGPFLELRELAAERATVSRRRAEDPRLGPRVRGDARRAAEDWEARGQAANEAAQHLYQEYYRRTVDLVGGQRNRMLEDQKKFGRSTFEMHALTRLQKLEVFVCQERLKLLGAQKGTRELQHSKILQLLAQESGLKCAGGLKALENEVYESQLGIFDISLEMLKEEEEMLRRQKEILDQAWHQEELDDGIFYDAVEERDQLDEDSEAESSVNLSKQDRLKQRLNRLYRKRANIRNKRKACVAEHQKKVKRKEERQRHVKQHHSVQIKREETHKRLEMSRERIDSERLKTLERLREYKRKYRNGGQYDETLVDDDASGERDASCASPTLTSDQRMTRPWSDVGSTSRSRPSGDMSVAVKATPGTRDGRGVDATPLLAPPPPPPPPPPLPPPPPPPPPPPSAMLSPAVLKPAPLKKEEPAKPGLNIDLSAILSARTRLKKVPDHTEDGGESHVNGHGPKDFNSVLSATLKRINMASHDPEGSDEQSDANSDFD</sequence>
<keyword evidence="5" id="KW-0009">Actin-binding</keyword>
<evidence type="ECO:0000259" key="8">
    <source>
        <dbReference type="Pfam" id="PF15920"/>
    </source>
</evidence>
<feature type="region of interest" description="Disordered" evidence="6">
    <location>
        <begin position="659"/>
        <end position="713"/>
    </location>
</feature>
<evidence type="ECO:0000256" key="6">
    <source>
        <dbReference type="SAM" id="MobiDB-lite"/>
    </source>
</evidence>
<keyword evidence="3" id="KW-0963">Cytoplasm</keyword>
<evidence type="ECO:0000256" key="2">
    <source>
        <dbReference type="ARBA" id="ARBA00004496"/>
    </source>
</evidence>
<dbReference type="PANTHER" id="PTHR23330">
    <property type="entry name" value="P300 TRANSCRIPTIONAL COFACTOR JMY-RELATED"/>
    <property type="match status" value="1"/>
</dbReference>
<feature type="region of interest" description="Disordered" evidence="6">
    <location>
        <begin position="529"/>
        <end position="646"/>
    </location>
</feature>
<evidence type="ECO:0000313" key="9">
    <source>
        <dbReference type="EMBL" id="JAP69989.1"/>
    </source>
</evidence>
<evidence type="ECO:0000256" key="1">
    <source>
        <dbReference type="ARBA" id="ARBA00004308"/>
    </source>
</evidence>
<reference evidence="9" key="1">
    <citation type="submission" date="2016-02" db="EMBL/GenBank/DDBJ databases">
        <title>RNAseq analyses of the midgut from blood- or serum-fed Ixodes ricinus ticks.</title>
        <authorList>
            <person name="Perner J."/>
            <person name="Provaznik J."/>
            <person name="Schrenkova J."/>
            <person name="Urbanova V."/>
            <person name="Ribeiro J.M."/>
            <person name="Kopacek P."/>
        </authorList>
    </citation>
    <scope>NUCLEOTIDE SEQUENCE</scope>
    <source>
        <tissue evidence="9">Gut</tissue>
    </source>
</reference>
<feature type="compositionally biased region" description="Basic residues" evidence="6">
    <location>
        <begin position="478"/>
        <end position="487"/>
    </location>
</feature>
<feature type="compositionally biased region" description="Basic and acidic residues" evidence="6">
    <location>
        <begin position="660"/>
        <end position="670"/>
    </location>
</feature>
<organism evidence="9">
    <name type="scientific">Ixodes ricinus</name>
    <name type="common">Common tick</name>
    <name type="synonym">Acarus ricinus</name>
    <dbReference type="NCBI Taxonomy" id="34613"/>
    <lineage>
        <taxon>Eukaryota</taxon>
        <taxon>Metazoa</taxon>
        <taxon>Ecdysozoa</taxon>
        <taxon>Arthropoda</taxon>
        <taxon>Chelicerata</taxon>
        <taxon>Arachnida</taxon>
        <taxon>Acari</taxon>
        <taxon>Parasitiformes</taxon>
        <taxon>Ixodida</taxon>
        <taxon>Ixodoidea</taxon>
        <taxon>Ixodidae</taxon>
        <taxon>Ixodinae</taxon>
        <taxon>Ixodes</taxon>
    </lineage>
</organism>
<dbReference type="AlphaFoldDB" id="A0A131XSI5"/>
<dbReference type="Pfam" id="PF15920">
    <property type="entry name" value="WHAMM-JMY_N"/>
    <property type="match status" value="1"/>
</dbReference>
<dbReference type="GO" id="GO:0005737">
    <property type="term" value="C:cytoplasm"/>
    <property type="evidence" value="ECO:0007669"/>
    <property type="project" value="UniProtKB-SubCell"/>
</dbReference>
<feature type="compositionally biased region" description="Pro residues" evidence="6">
    <location>
        <begin position="597"/>
        <end position="621"/>
    </location>
</feature>
<dbReference type="GO" id="GO:0071933">
    <property type="term" value="F:Arp2/3 complex binding"/>
    <property type="evidence" value="ECO:0007669"/>
    <property type="project" value="TreeGrafter"/>
</dbReference>
<comment type="subcellular location">
    <subcellularLocation>
        <location evidence="2">Cytoplasm</location>
    </subcellularLocation>
    <subcellularLocation>
        <location evidence="1">Endomembrane system</location>
    </subcellularLocation>
</comment>
<dbReference type="EMBL" id="GEFM01005807">
    <property type="protein sequence ID" value="JAP69989.1"/>
    <property type="molecule type" value="mRNA"/>
</dbReference>
<evidence type="ECO:0000256" key="5">
    <source>
        <dbReference type="ARBA" id="ARBA00023203"/>
    </source>
</evidence>
<name>A0A131XSI5_IXORI</name>
<protein>
    <submittedName>
        <fullName evidence="9">Putative junction-mediating and-regulatory protein isoform x1</fullName>
    </submittedName>
</protein>
<dbReference type="PANTHER" id="PTHR23330:SF10">
    <property type="entry name" value="WH2 DOMAIN-CONTAINING PROTEIN"/>
    <property type="match status" value="1"/>
</dbReference>
<feature type="region of interest" description="Disordered" evidence="6">
    <location>
        <begin position="465"/>
        <end position="500"/>
    </location>
</feature>
<dbReference type="InterPro" id="IPR031808">
    <property type="entry name" value="JMY/WHAMM_N"/>
</dbReference>
<dbReference type="GO" id="GO:0003779">
    <property type="term" value="F:actin binding"/>
    <property type="evidence" value="ECO:0007669"/>
    <property type="project" value="UniProtKB-KW"/>
</dbReference>